<sequence>LYRLELEWRWLKKAKGARKAKRSIRGTYAHAHSPRALKGPILSNMCAYAPTLGAYAQVPTIA</sequence>
<protein>
    <submittedName>
        <fullName evidence="1">Uncharacterized protein</fullName>
    </submittedName>
</protein>
<name>A0ABU6SSM4_9FABA</name>
<feature type="non-terminal residue" evidence="1">
    <location>
        <position position="1"/>
    </location>
</feature>
<evidence type="ECO:0000313" key="2">
    <source>
        <dbReference type="Proteomes" id="UP001341840"/>
    </source>
</evidence>
<gene>
    <name evidence="1" type="ORF">PIB30_081638</name>
</gene>
<proteinExistence type="predicted"/>
<reference evidence="1 2" key="1">
    <citation type="journal article" date="2023" name="Plants (Basel)">
        <title>Bridging the Gap: Combining Genomics and Transcriptomics Approaches to Understand Stylosanthes scabra, an Orphan Legume from the Brazilian Caatinga.</title>
        <authorList>
            <person name="Ferreira-Neto J.R.C."/>
            <person name="da Silva M.D."/>
            <person name="Binneck E."/>
            <person name="de Melo N.F."/>
            <person name="da Silva R.H."/>
            <person name="de Melo A.L.T.M."/>
            <person name="Pandolfi V."/>
            <person name="Bustamante F.O."/>
            <person name="Brasileiro-Vidal A.C."/>
            <person name="Benko-Iseppon A.M."/>
        </authorList>
    </citation>
    <scope>NUCLEOTIDE SEQUENCE [LARGE SCALE GENOMIC DNA]</scope>
    <source>
        <tissue evidence="1">Leaves</tissue>
    </source>
</reference>
<keyword evidence="2" id="KW-1185">Reference proteome</keyword>
<accession>A0ABU6SSM4</accession>
<dbReference type="EMBL" id="JASCZI010061643">
    <property type="protein sequence ID" value="MED6139199.1"/>
    <property type="molecule type" value="Genomic_DNA"/>
</dbReference>
<evidence type="ECO:0000313" key="1">
    <source>
        <dbReference type="EMBL" id="MED6139199.1"/>
    </source>
</evidence>
<dbReference type="Proteomes" id="UP001341840">
    <property type="component" value="Unassembled WGS sequence"/>
</dbReference>
<organism evidence="1 2">
    <name type="scientific">Stylosanthes scabra</name>
    <dbReference type="NCBI Taxonomy" id="79078"/>
    <lineage>
        <taxon>Eukaryota</taxon>
        <taxon>Viridiplantae</taxon>
        <taxon>Streptophyta</taxon>
        <taxon>Embryophyta</taxon>
        <taxon>Tracheophyta</taxon>
        <taxon>Spermatophyta</taxon>
        <taxon>Magnoliopsida</taxon>
        <taxon>eudicotyledons</taxon>
        <taxon>Gunneridae</taxon>
        <taxon>Pentapetalae</taxon>
        <taxon>rosids</taxon>
        <taxon>fabids</taxon>
        <taxon>Fabales</taxon>
        <taxon>Fabaceae</taxon>
        <taxon>Papilionoideae</taxon>
        <taxon>50 kb inversion clade</taxon>
        <taxon>dalbergioids sensu lato</taxon>
        <taxon>Dalbergieae</taxon>
        <taxon>Pterocarpus clade</taxon>
        <taxon>Stylosanthes</taxon>
    </lineage>
</organism>
<comment type="caution">
    <text evidence="1">The sequence shown here is derived from an EMBL/GenBank/DDBJ whole genome shotgun (WGS) entry which is preliminary data.</text>
</comment>